<comment type="function">
    <text evidence="9">Mannosyltransferase involved in glycosylphosphatidylinositol-anchor biosynthesis. Transfers the third mannose to Man2-GlcN-acyl-PI during GPI precursor assembly.</text>
</comment>
<accession>A0A0F7SMS3</accession>
<keyword evidence="3 10" id="KW-0328">Glycosyltransferase</keyword>
<evidence type="ECO:0000256" key="7">
    <source>
        <dbReference type="ARBA" id="ARBA00022989"/>
    </source>
</evidence>
<evidence type="ECO:0000256" key="2">
    <source>
        <dbReference type="ARBA" id="ARBA00006065"/>
    </source>
</evidence>
<evidence type="ECO:0000256" key="6">
    <source>
        <dbReference type="ARBA" id="ARBA00022824"/>
    </source>
</evidence>
<comment type="similarity">
    <text evidence="2">Belongs to the glycosyltransferase 22 family. PIGB subfamily.</text>
</comment>
<keyword evidence="8 10" id="KW-0472">Membrane</keyword>
<name>A0A0F7SMS3_PHARH</name>
<evidence type="ECO:0000256" key="11">
    <source>
        <dbReference type="SAM" id="SignalP"/>
    </source>
</evidence>
<keyword evidence="7 10" id="KW-1133">Transmembrane helix</keyword>
<feature type="chain" id="PRO_5002522106" description="Mannosyltransferase" evidence="11">
    <location>
        <begin position="30"/>
        <end position="609"/>
    </location>
</feature>
<evidence type="ECO:0000256" key="8">
    <source>
        <dbReference type="ARBA" id="ARBA00023136"/>
    </source>
</evidence>
<evidence type="ECO:0000256" key="5">
    <source>
        <dbReference type="ARBA" id="ARBA00022692"/>
    </source>
</evidence>
<evidence type="ECO:0000256" key="9">
    <source>
        <dbReference type="ARBA" id="ARBA00024708"/>
    </source>
</evidence>
<keyword evidence="5 10" id="KW-0812">Transmembrane</keyword>
<dbReference type="AlphaFoldDB" id="A0A0F7SMS3"/>
<dbReference type="GO" id="GO:0000026">
    <property type="term" value="F:alpha-1,2-mannosyltransferase activity"/>
    <property type="evidence" value="ECO:0007669"/>
    <property type="project" value="TreeGrafter"/>
</dbReference>
<dbReference type="GO" id="GO:0006506">
    <property type="term" value="P:GPI anchor biosynthetic process"/>
    <property type="evidence" value="ECO:0007669"/>
    <property type="project" value="TreeGrafter"/>
</dbReference>
<feature type="transmembrane region" description="Helical" evidence="10">
    <location>
        <begin position="212"/>
        <end position="234"/>
    </location>
</feature>
<keyword evidence="6 10" id="KW-0256">Endoplasmic reticulum</keyword>
<dbReference type="EC" id="2.4.1.-" evidence="10"/>
<sequence>MGDWNKNNTLLVFLLALVLVRLPLSIVQRTPFQPDESYQSLEPAHQLAFGYGHLTWEWRPNTKIPGVWWGWMGEGRLRGSLWVAFWAGIYWCLDILGLSEGNALIFFPKLIMAVLASICDSMTYTLASRLFNQSIARTALILSLSSLFYAHALTRPFVNSIETVLMVCALNFWPFPSARPQIQETISNDDPSGKSRPLATGIDFQERKRTRIALSLAAVDFIIRPTNAIFWIFLGGELLVRRWKEGKPKECGRLILESTFIGSIFLILSILLDTAIYPPADDATIPLTIPLLPFITHNLLLPTSHFYGLSSIHYHITQSLPILLFTATPFFLYSLLDVWKGRHGKTPLVLLGLAIWSIGVYSLLGHKEWRFLLPLLPVLHLMTSLKLAPILFRPSPSSSSHESTPESSSSPPKTTLNSRLFFFLTIPQIPLIVYLSCYHGAAQHEVIAHLRSQSQVESVGLLMPCHSTPWMSMLHRQDLEQDSWFLTCEPPLGTSARLHETMESIFYSSPSRYLLLYFPPSPVVSPRTFHTLRRLNPNIKPWPTHLAFFQTLLSAPNGEGDKVREILEERGFEQTWVSGWNGFDWAQDDERRRGGVVIWSRIKPVEDYS</sequence>
<evidence type="ECO:0000256" key="10">
    <source>
        <dbReference type="RuleBase" id="RU363075"/>
    </source>
</evidence>
<comment type="caution">
    <text evidence="10">Lacks conserved residue(s) required for the propagation of feature annotation.</text>
</comment>
<keyword evidence="11" id="KW-0732">Signal</keyword>
<feature type="signal peptide" evidence="11">
    <location>
        <begin position="1"/>
        <end position="29"/>
    </location>
</feature>
<feature type="transmembrane region" description="Helical" evidence="10">
    <location>
        <begin position="348"/>
        <end position="364"/>
    </location>
</feature>
<evidence type="ECO:0000256" key="3">
    <source>
        <dbReference type="ARBA" id="ARBA00022676"/>
    </source>
</evidence>
<reference evidence="12" key="1">
    <citation type="submission" date="2014-08" db="EMBL/GenBank/DDBJ databases">
        <authorList>
            <person name="Sharma Rahul"/>
            <person name="Thines Marco"/>
        </authorList>
    </citation>
    <scope>NUCLEOTIDE SEQUENCE</scope>
</reference>
<dbReference type="EMBL" id="LN483345">
    <property type="protein sequence ID" value="CDZ98342.1"/>
    <property type="molecule type" value="Genomic_DNA"/>
</dbReference>
<feature type="transmembrane region" description="Helical" evidence="10">
    <location>
        <begin position="313"/>
        <end position="336"/>
    </location>
</feature>
<protein>
    <recommendedName>
        <fullName evidence="10">Mannosyltransferase</fullName>
        <ecNumber evidence="10">2.4.1.-</ecNumber>
    </recommendedName>
</protein>
<comment type="subcellular location">
    <subcellularLocation>
        <location evidence="1 10">Endoplasmic reticulum membrane</location>
        <topology evidence="1 10">Multi-pass membrane protein</topology>
    </subcellularLocation>
</comment>
<keyword evidence="4 12" id="KW-0808">Transferase</keyword>
<evidence type="ECO:0000256" key="1">
    <source>
        <dbReference type="ARBA" id="ARBA00004477"/>
    </source>
</evidence>
<dbReference type="PANTHER" id="PTHR22760:SF4">
    <property type="entry name" value="GPI MANNOSYLTRANSFERASE 3"/>
    <property type="match status" value="1"/>
</dbReference>
<proteinExistence type="inferred from homology"/>
<dbReference type="Pfam" id="PF03901">
    <property type="entry name" value="Glyco_transf_22"/>
    <property type="match status" value="1"/>
</dbReference>
<dbReference type="GO" id="GO:0005789">
    <property type="term" value="C:endoplasmic reticulum membrane"/>
    <property type="evidence" value="ECO:0007669"/>
    <property type="project" value="UniProtKB-SubCell"/>
</dbReference>
<dbReference type="InterPro" id="IPR005599">
    <property type="entry name" value="GPI_mannosylTrfase"/>
</dbReference>
<feature type="transmembrane region" description="Helical" evidence="10">
    <location>
        <begin position="254"/>
        <end position="277"/>
    </location>
</feature>
<evidence type="ECO:0000313" key="12">
    <source>
        <dbReference type="EMBL" id="CDZ98342.1"/>
    </source>
</evidence>
<evidence type="ECO:0000256" key="4">
    <source>
        <dbReference type="ARBA" id="ARBA00022679"/>
    </source>
</evidence>
<dbReference type="PANTHER" id="PTHR22760">
    <property type="entry name" value="GLYCOSYLTRANSFERASE"/>
    <property type="match status" value="1"/>
</dbReference>
<organism evidence="12">
    <name type="scientific">Phaffia rhodozyma</name>
    <name type="common">Yeast</name>
    <name type="synonym">Xanthophyllomyces dendrorhous</name>
    <dbReference type="NCBI Taxonomy" id="264483"/>
    <lineage>
        <taxon>Eukaryota</taxon>
        <taxon>Fungi</taxon>
        <taxon>Dikarya</taxon>
        <taxon>Basidiomycota</taxon>
        <taxon>Agaricomycotina</taxon>
        <taxon>Tremellomycetes</taxon>
        <taxon>Cystofilobasidiales</taxon>
        <taxon>Mrakiaceae</taxon>
        <taxon>Phaffia</taxon>
    </lineage>
</organism>